<keyword evidence="5 8" id="KW-0808">Transferase</keyword>
<dbReference type="Gene3D" id="3.40.50.150">
    <property type="entry name" value="Vaccinia Virus protein VP39"/>
    <property type="match status" value="1"/>
</dbReference>
<dbReference type="EC" id="2.1.1.197" evidence="3 8"/>
<dbReference type="InterPro" id="IPR050602">
    <property type="entry name" value="Malonyl-ACP_OMT"/>
</dbReference>
<gene>
    <name evidence="8 11" type="primary">bioC</name>
    <name evidence="10" type="ORF">DWZ32_21470</name>
    <name evidence="11" type="ORF">EAJ06_16600</name>
</gene>
<evidence type="ECO:0000259" key="9">
    <source>
        <dbReference type="Pfam" id="PF08241"/>
    </source>
</evidence>
<keyword evidence="7 8" id="KW-0093">Biotin biosynthesis</keyword>
<evidence type="ECO:0000313" key="13">
    <source>
        <dbReference type="Proteomes" id="UP000291191"/>
    </source>
</evidence>
<comment type="catalytic activity">
    <reaction evidence="1 8">
        <text>malonyl-[ACP] + S-adenosyl-L-methionine = malonyl-[ACP] methyl ester + S-adenosyl-L-homocysteine</text>
        <dbReference type="Rhea" id="RHEA:17105"/>
        <dbReference type="Rhea" id="RHEA-COMP:9623"/>
        <dbReference type="Rhea" id="RHEA-COMP:9954"/>
        <dbReference type="ChEBI" id="CHEBI:57856"/>
        <dbReference type="ChEBI" id="CHEBI:59789"/>
        <dbReference type="ChEBI" id="CHEBI:78449"/>
        <dbReference type="ChEBI" id="CHEBI:78845"/>
        <dbReference type="EC" id="2.1.1.197"/>
    </reaction>
</comment>
<dbReference type="Pfam" id="PF08241">
    <property type="entry name" value="Methyltransf_11"/>
    <property type="match status" value="1"/>
</dbReference>
<comment type="pathway">
    <text evidence="2 8">Cofactor biosynthesis; biotin biosynthesis.</text>
</comment>
<evidence type="ECO:0000256" key="4">
    <source>
        <dbReference type="ARBA" id="ARBA00022603"/>
    </source>
</evidence>
<dbReference type="PANTHER" id="PTHR13090">
    <property type="entry name" value="ARGININE-HYDROXYLASE NDUFAF5, MITOCHONDRIAL"/>
    <property type="match status" value="1"/>
</dbReference>
<dbReference type="GO" id="GO:0032259">
    <property type="term" value="P:methylation"/>
    <property type="evidence" value="ECO:0007669"/>
    <property type="project" value="UniProtKB-KW"/>
</dbReference>
<dbReference type="InterPro" id="IPR029063">
    <property type="entry name" value="SAM-dependent_MTases_sf"/>
</dbReference>
<dbReference type="EMBL" id="QRQM01000036">
    <property type="protein sequence ID" value="RHN02255.1"/>
    <property type="molecule type" value="Genomic_DNA"/>
</dbReference>
<comment type="similarity">
    <text evidence="8">Belongs to the methyltransferase superfamily.</text>
</comment>
<dbReference type="EMBL" id="RCXO01000022">
    <property type="protein sequence ID" value="RYT78916.1"/>
    <property type="molecule type" value="Genomic_DNA"/>
</dbReference>
<dbReference type="OrthoDB" id="9760689at2"/>
<evidence type="ECO:0000256" key="8">
    <source>
        <dbReference type="HAMAP-Rule" id="MF_00835"/>
    </source>
</evidence>
<dbReference type="PANTHER" id="PTHR13090:SF1">
    <property type="entry name" value="ARGININE-HYDROXYLASE NDUFAF5, MITOCHONDRIAL"/>
    <property type="match status" value="1"/>
</dbReference>
<dbReference type="UniPathway" id="UPA00078"/>
<reference evidence="10 12" key="1">
    <citation type="submission" date="2018-08" db="EMBL/GenBank/DDBJ databases">
        <title>A genome reference for cultivated species of the human gut microbiota.</title>
        <authorList>
            <person name="Zou Y."/>
            <person name="Xue W."/>
            <person name="Luo G."/>
        </authorList>
    </citation>
    <scope>NUCLEOTIDE SEQUENCE [LARGE SCALE GENOMIC DNA]</scope>
    <source>
        <strain evidence="10 12">AF31-23</strain>
    </source>
</reference>
<comment type="function">
    <text evidence="8">Converts the free carboxyl group of a malonyl-thioester to its methyl ester by transfer of a methyl group from S-adenosyl-L-methionine (SAM). It allows to synthesize pimeloyl-ACP via the fatty acid synthetic pathway.</text>
</comment>
<dbReference type="Proteomes" id="UP000286003">
    <property type="component" value="Unassembled WGS sequence"/>
</dbReference>
<dbReference type="Proteomes" id="UP000291191">
    <property type="component" value="Unassembled WGS sequence"/>
</dbReference>
<feature type="domain" description="Methyltransferase type 11" evidence="9">
    <location>
        <begin position="47"/>
        <end position="140"/>
    </location>
</feature>
<dbReference type="HAMAP" id="MF_00835">
    <property type="entry name" value="BioC"/>
    <property type="match status" value="1"/>
</dbReference>
<organism evidence="11 13">
    <name type="scientific">Bacteroides intestinalis</name>
    <dbReference type="NCBI Taxonomy" id="329854"/>
    <lineage>
        <taxon>Bacteria</taxon>
        <taxon>Pseudomonadati</taxon>
        <taxon>Bacteroidota</taxon>
        <taxon>Bacteroidia</taxon>
        <taxon>Bacteroidales</taxon>
        <taxon>Bacteroidaceae</taxon>
        <taxon>Bacteroides</taxon>
    </lineage>
</organism>
<dbReference type="GO" id="GO:0008757">
    <property type="term" value="F:S-adenosylmethionine-dependent methyltransferase activity"/>
    <property type="evidence" value="ECO:0007669"/>
    <property type="project" value="InterPro"/>
</dbReference>
<keyword evidence="6 8" id="KW-0949">S-adenosyl-L-methionine</keyword>
<reference evidence="11 13" key="2">
    <citation type="journal article" date="2019" name="Science, e1252229">
        <title>Invertible promoters mediate bacterial phase variation, antibiotic resistance, and host adaptation in the gut.</title>
        <authorList>
            <person name="Jiang X."/>
            <person name="Hall A.B."/>
            <person name="Arthur T.D."/>
            <person name="Plichta D.R."/>
            <person name="Covington C.T."/>
            <person name="Poyet M."/>
            <person name="Crothers J."/>
            <person name="Moses P.L."/>
            <person name="Tolonen A.C."/>
            <person name="Vlamakis H."/>
            <person name="Alm E.J."/>
            <person name="Xavier R.J."/>
        </authorList>
    </citation>
    <scope>NUCLEOTIDE SEQUENCE [LARGE SCALE GENOMIC DNA]</scope>
    <source>
        <strain evidence="11">Bf_0095</strain>
        <strain evidence="13">bf_0095</strain>
    </source>
</reference>
<evidence type="ECO:0000313" key="10">
    <source>
        <dbReference type="EMBL" id="RHN02255.1"/>
    </source>
</evidence>
<dbReference type="GO" id="GO:0102130">
    <property type="term" value="F:malonyl-CoA methyltransferase activity"/>
    <property type="evidence" value="ECO:0007669"/>
    <property type="project" value="UniProtKB-EC"/>
</dbReference>
<evidence type="ECO:0000256" key="2">
    <source>
        <dbReference type="ARBA" id="ARBA00004746"/>
    </source>
</evidence>
<dbReference type="NCBIfam" id="TIGR02072">
    <property type="entry name" value="BioC"/>
    <property type="match status" value="1"/>
</dbReference>
<name>A0A3E4I8M8_9BACE</name>
<sequence>MDKRLIAERFARARDTYSREARVQQQVAEKMLRLLAEHTSLFHRIVEFGCGTGSYSRLLLDKLQPESLLLNDLCPEMRECLTDLLSQNMVQFIPGDAEALDFPEGTDLITSCSTLQWFNDPEAFFARCHRFLSEEGYLAFSTFGAENMREIHTLTGHGLEYLSIETLKELLAPHFETVYAEEEIVSLPFNTPLQVLQHLKETGVTGTEKKVWTRGRLQTFCNGYTEQFSREDGNVTLTYHPIYIVTRKKNK</sequence>
<evidence type="ECO:0000256" key="7">
    <source>
        <dbReference type="ARBA" id="ARBA00022756"/>
    </source>
</evidence>
<keyword evidence="4 8" id="KW-0489">Methyltransferase</keyword>
<keyword evidence="13" id="KW-1185">Reference proteome</keyword>
<dbReference type="RefSeq" id="WP_044534357.1">
    <property type="nucleotide sequence ID" value="NZ_CDQQ01000676.1"/>
</dbReference>
<evidence type="ECO:0000256" key="3">
    <source>
        <dbReference type="ARBA" id="ARBA00012327"/>
    </source>
</evidence>
<dbReference type="InterPro" id="IPR013216">
    <property type="entry name" value="Methyltransf_11"/>
</dbReference>
<evidence type="ECO:0000256" key="6">
    <source>
        <dbReference type="ARBA" id="ARBA00022691"/>
    </source>
</evidence>
<dbReference type="GO" id="GO:0010340">
    <property type="term" value="F:carboxyl-O-methyltransferase activity"/>
    <property type="evidence" value="ECO:0007669"/>
    <property type="project" value="UniProtKB-UniRule"/>
</dbReference>
<accession>A0A3E4I8M8</accession>
<evidence type="ECO:0000313" key="11">
    <source>
        <dbReference type="EMBL" id="RYT78916.1"/>
    </source>
</evidence>
<evidence type="ECO:0000256" key="1">
    <source>
        <dbReference type="ARBA" id="ARBA00000852"/>
    </source>
</evidence>
<dbReference type="SUPFAM" id="SSF53335">
    <property type="entry name" value="S-adenosyl-L-methionine-dependent methyltransferases"/>
    <property type="match status" value="1"/>
</dbReference>
<dbReference type="AlphaFoldDB" id="A0A3E4I8M8"/>
<comment type="caution">
    <text evidence="11">The sequence shown here is derived from an EMBL/GenBank/DDBJ whole genome shotgun (WGS) entry which is preliminary data.</text>
</comment>
<evidence type="ECO:0000313" key="12">
    <source>
        <dbReference type="Proteomes" id="UP000286003"/>
    </source>
</evidence>
<dbReference type="CDD" id="cd02440">
    <property type="entry name" value="AdoMet_MTases"/>
    <property type="match status" value="1"/>
</dbReference>
<proteinExistence type="inferred from homology"/>
<evidence type="ECO:0000256" key="5">
    <source>
        <dbReference type="ARBA" id="ARBA00022679"/>
    </source>
</evidence>
<dbReference type="InterPro" id="IPR011814">
    <property type="entry name" value="BioC"/>
</dbReference>
<dbReference type="GO" id="GO:0009102">
    <property type="term" value="P:biotin biosynthetic process"/>
    <property type="evidence" value="ECO:0007669"/>
    <property type="project" value="UniProtKB-UniRule"/>
</dbReference>
<protein>
    <recommendedName>
        <fullName evidence="3 8">Malonyl-[acyl-carrier protein] O-methyltransferase</fullName>
        <shortName evidence="8">Malonyl-ACP O-methyltransferase</shortName>
        <ecNumber evidence="3 8">2.1.1.197</ecNumber>
    </recommendedName>
    <alternativeName>
        <fullName evidence="8">Biotin synthesis protein BioC</fullName>
    </alternativeName>
</protein>